<dbReference type="EMBL" id="LN714479">
    <property type="protein sequence ID" value="CEL65468.1"/>
    <property type="molecule type" value="Genomic_DNA"/>
</dbReference>
<dbReference type="InterPro" id="IPR013748">
    <property type="entry name" value="Rep_factorC_C"/>
</dbReference>
<evidence type="ECO:0000256" key="2">
    <source>
        <dbReference type="ARBA" id="ARBA00005378"/>
    </source>
</evidence>
<evidence type="ECO:0000256" key="4">
    <source>
        <dbReference type="ARBA" id="ARBA00022741"/>
    </source>
</evidence>
<dbReference type="SMART" id="SM00382">
    <property type="entry name" value="AAA"/>
    <property type="match status" value="1"/>
</dbReference>
<evidence type="ECO:0000313" key="9">
    <source>
        <dbReference type="EMBL" id="CBZ51519.1"/>
    </source>
</evidence>
<dbReference type="Gene3D" id="1.20.272.10">
    <property type="match status" value="1"/>
</dbReference>
<reference evidence="11" key="3">
    <citation type="journal article" date="2012" name="PLoS Pathog.">
        <title>Comparative genomics of the apicomplexan parasites Toxoplasma gondii and Neospora caninum: Coccidia differing in host range and transmission strategy.</title>
        <authorList>
            <person name="Reid A.J."/>
            <person name="Vermont S.J."/>
            <person name="Cotton J.A."/>
            <person name="Harris D."/>
            <person name="Hill-Cawthorne G.A."/>
            <person name="Konen-Waisman S."/>
            <person name="Latham S.M."/>
            <person name="Mourier T."/>
            <person name="Norton R."/>
            <person name="Quail M.A."/>
            <person name="Sanders M."/>
            <person name="Shanmugam D."/>
            <person name="Sohal A."/>
            <person name="Wasmuth J.D."/>
            <person name="Brunk B."/>
            <person name="Grigg M.E."/>
            <person name="Howard J.C."/>
            <person name="Parkinson J."/>
            <person name="Roos D.S."/>
            <person name="Trees A.J."/>
            <person name="Berriman M."/>
            <person name="Pain A."/>
            <person name="Wastling J.M."/>
        </authorList>
    </citation>
    <scope>NUCLEOTIDE SEQUENCE [LARGE SCALE GENOMIC DNA]</scope>
    <source>
        <strain evidence="11">Liverpool</strain>
    </source>
</reference>
<reference evidence="9" key="1">
    <citation type="submission" date="2011-02" db="EMBL/GenBank/DDBJ databases">
        <authorList>
            <person name="Aslett M."/>
        </authorList>
    </citation>
    <scope>NUCLEOTIDE SEQUENCE</scope>
    <source>
        <strain evidence="9">Liverpool</strain>
    </source>
</reference>
<protein>
    <submittedName>
        <fullName evidence="10">Activator 1 36 kDa, putative</fullName>
    </submittedName>
    <submittedName>
        <fullName evidence="9">Putative activator 1 36 kDa</fullName>
    </submittedName>
</protein>
<dbReference type="SUPFAM" id="SSF52540">
    <property type="entry name" value="P-loop containing nucleoside triphosphate hydrolases"/>
    <property type="match status" value="1"/>
</dbReference>
<dbReference type="PANTHER" id="PTHR11669">
    <property type="entry name" value="REPLICATION FACTOR C / DNA POLYMERASE III GAMMA-TAU SUBUNIT"/>
    <property type="match status" value="1"/>
</dbReference>
<keyword evidence="4" id="KW-0547">Nucleotide-binding</keyword>
<dbReference type="EMBL" id="FR823386">
    <property type="protein sequence ID" value="CBZ51519.1"/>
    <property type="molecule type" value="Genomic_DNA"/>
</dbReference>
<dbReference type="FunCoup" id="F0VD04">
    <property type="interactions" value="288"/>
</dbReference>
<dbReference type="InterPro" id="IPR047854">
    <property type="entry name" value="RFC_lid"/>
</dbReference>
<reference evidence="10" key="4">
    <citation type="journal article" date="2015" name="PLoS ONE">
        <title>Comprehensive Evaluation of Toxoplasma gondii VEG and Neospora caninum LIV Genomes with Tachyzoite Stage Transcriptome and Proteome Defines Novel Transcript Features.</title>
        <authorList>
            <person name="Ramaprasad A."/>
            <person name="Mourier T."/>
            <person name="Naeem R."/>
            <person name="Malas T.B."/>
            <person name="Moussa E."/>
            <person name="Panigrahi A."/>
            <person name="Vermont S.J."/>
            <person name="Otto T.D."/>
            <person name="Wastling J."/>
            <person name="Pain A."/>
        </authorList>
    </citation>
    <scope>NUCLEOTIDE SEQUENCE</scope>
    <source>
        <strain evidence="10">Liverpool</strain>
    </source>
</reference>
<reference evidence="9" key="2">
    <citation type="submission" date="2011-03" db="EMBL/GenBank/DDBJ databases">
        <title>Comparative genomics and transcriptomics of Neospora caninum and Toxoplasma gondii.</title>
        <authorList>
            <person name="Reid A.J."/>
            <person name="Sohal A."/>
            <person name="Harris D."/>
            <person name="Quail M."/>
            <person name="Sanders M."/>
            <person name="Berriman M."/>
            <person name="Wastling J.M."/>
            <person name="Pain A."/>
        </authorList>
    </citation>
    <scope>NUCLEOTIDE SEQUENCE</scope>
    <source>
        <strain evidence="9">Liverpool</strain>
    </source>
</reference>
<dbReference type="CDD" id="cd18140">
    <property type="entry name" value="HLD_clamp_RFC"/>
    <property type="match status" value="1"/>
</dbReference>
<organism evidence="9 11">
    <name type="scientific">Neospora caninum (strain Liverpool)</name>
    <dbReference type="NCBI Taxonomy" id="572307"/>
    <lineage>
        <taxon>Eukaryota</taxon>
        <taxon>Sar</taxon>
        <taxon>Alveolata</taxon>
        <taxon>Apicomplexa</taxon>
        <taxon>Conoidasida</taxon>
        <taxon>Coccidia</taxon>
        <taxon>Eucoccidiorida</taxon>
        <taxon>Eimeriorina</taxon>
        <taxon>Sarcocystidae</taxon>
        <taxon>Neospora</taxon>
    </lineage>
</organism>
<dbReference type="InParanoid" id="F0VD04"/>
<keyword evidence="5" id="KW-0067">ATP-binding</keyword>
<dbReference type="GO" id="GO:0006261">
    <property type="term" value="P:DNA-templated DNA replication"/>
    <property type="evidence" value="ECO:0007669"/>
    <property type="project" value="TreeGrafter"/>
</dbReference>
<evidence type="ECO:0000313" key="10">
    <source>
        <dbReference type="EMBL" id="CEL65468.1"/>
    </source>
</evidence>
<dbReference type="InterPro" id="IPR027417">
    <property type="entry name" value="P-loop_NTPase"/>
</dbReference>
<dbReference type="Pfam" id="PF00004">
    <property type="entry name" value="AAA"/>
    <property type="match status" value="1"/>
</dbReference>
<evidence type="ECO:0000256" key="5">
    <source>
        <dbReference type="ARBA" id="ARBA00022840"/>
    </source>
</evidence>
<dbReference type="OMA" id="AEDNLPW"/>
<dbReference type="GO" id="GO:0003689">
    <property type="term" value="F:DNA clamp loader activity"/>
    <property type="evidence" value="ECO:0007669"/>
    <property type="project" value="TreeGrafter"/>
</dbReference>
<dbReference type="InterPro" id="IPR003959">
    <property type="entry name" value="ATPase_AAA_core"/>
</dbReference>
<comment type="similarity">
    <text evidence="2">Belongs to the activator 1 small subunits family.</text>
</comment>
<keyword evidence="3" id="KW-0235">DNA replication</keyword>
<dbReference type="GO" id="GO:0005524">
    <property type="term" value="F:ATP binding"/>
    <property type="evidence" value="ECO:0007669"/>
    <property type="project" value="UniProtKB-KW"/>
</dbReference>
<proteinExistence type="inferred from homology"/>
<dbReference type="GO" id="GO:0003677">
    <property type="term" value="F:DNA binding"/>
    <property type="evidence" value="ECO:0007669"/>
    <property type="project" value="InterPro"/>
</dbReference>
<dbReference type="SUPFAM" id="SSF48019">
    <property type="entry name" value="post-AAA+ oligomerization domain-like"/>
    <property type="match status" value="1"/>
</dbReference>
<dbReference type="VEuPathDB" id="ToxoDB:NCLIV_013120"/>
<dbReference type="RefSeq" id="XP_003881552.1">
    <property type="nucleotide sequence ID" value="XM_003881503.1"/>
</dbReference>
<comment type="subcellular location">
    <subcellularLocation>
        <location evidence="1">Nucleus</location>
    </subcellularLocation>
</comment>
<dbReference type="GeneID" id="13443828"/>
<dbReference type="OrthoDB" id="4199794at2759"/>
<dbReference type="eggNOG" id="KOG0990">
    <property type="taxonomic scope" value="Eukaryota"/>
</dbReference>
<evidence type="ECO:0000259" key="8">
    <source>
        <dbReference type="SMART" id="SM00382"/>
    </source>
</evidence>
<dbReference type="GO" id="GO:0016887">
    <property type="term" value="F:ATP hydrolysis activity"/>
    <property type="evidence" value="ECO:0007669"/>
    <property type="project" value="InterPro"/>
</dbReference>
<accession>F0VD04</accession>
<evidence type="ECO:0000313" key="11">
    <source>
        <dbReference type="Proteomes" id="UP000007494"/>
    </source>
</evidence>
<dbReference type="GO" id="GO:0005663">
    <property type="term" value="C:DNA replication factor C complex"/>
    <property type="evidence" value="ECO:0007669"/>
    <property type="project" value="TreeGrafter"/>
</dbReference>
<dbReference type="Gene3D" id="1.10.8.60">
    <property type="match status" value="1"/>
</dbReference>
<dbReference type="Proteomes" id="UP000007494">
    <property type="component" value="Chromosome V"/>
</dbReference>
<evidence type="ECO:0000256" key="7">
    <source>
        <dbReference type="SAM" id="MobiDB-lite"/>
    </source>
</evidence>
<keyword evidence="11" id="KW-1185">Reference proteome</keyword>
<keyword evidence="6" id="KW-0539">Nucleus</keyword>
<dbReference type="InterPro" id="IPR008921">
    <property type="entry name" value="DNA_pol3_clamp-load_cplx_C"/>
</dbReference>
<feature type="compositionally biased region" description="Polar residues" evidence="7">
    <location>
        <begin position="1"/>
        <end position="13"/>
    </location>
</feature>
<feature type="region of interest" description="Disordered" evidence="7">
    <location>
        <begin position="1"/>
        <end position="30"/>
    </location>
</feature>
<evidence type="ECO:0000256" key="1">
    <source>
        <dbReference type="ARBA" id="ARBA00004123"/>
    </source>
</evidence>
<dbReference type="InterPro" id="IPR050238">
    <property type="entry name" value="DNA_Rep/Repair_Clamp_Loader"/>
</dbReference>
<dbReference type="Gene3D" id="3.40.50.300">
    <property type="entry name" value="P-loop containing nucleotide triphosphate hydrolases"/>
    <property type="match status" value="1"/>
</dbReference>
<evidence type="ECO:0000256" key="6">
    <source>
        <dbReference type="ARBA" id="ARBA00023242"/>
    </source>
</evidence>
<dbReference type="GO" id="GO:0006281">
    <property type="term" value="P:DNA repair"/>
    <property type="evidence" value="ECO:0007669"/>
    <property type="project" value="TreeGrafter"/>
</dbReference>
<gene>
    <name evidence="10" type="ORF">BN1204_013120</name>
    <name evidence="9" type="ORF">NCLIV_013120</name>
</gene>
<name>F0VD04_NEOCL</name>
<feature type="region of interest" description="Disordered" evidence="7">
    <location>
        <begin position="142"/>
        <end position="165"/>
    </location>
</feature>
<dbReference type="GO" id="GO:0005634">
    <property type="term" value="C:nucleus"/>
    <property type="evidence" value="ECO:0007669"/>
    <property type="project" value="UniProtKB-SubCell"/>
</dbReference>
<feature type="domain" description="AAA+ ATPase" evidence="8">
    <location>
        <begin position="68"/>
        <end position="236"/>
    </location>
</feature>
<dbReference type="CDD" id="cd00009">
    <property type="entry name" value="AAA"/>
    <property type="match status" value="1"/>
</dbReference>
<dbReference type="AlphaFoldDB" id="F0VD04"/>
<dbReference type="InterPro" id="IPR003593">
    <property type="entry name" value="AAA+_ATPase"/>
</dbReference>
<dbReference type="Pfam" id="PF08542">
    <property type="entry name" value="Rep_fac_C"/>
    <property type="match status" value="1"/>
</dbReference>
<evidence type="ECO:0000256" key="3">
    <source>
        <dbReference type="ARBA" id="ARBA00022705"/>
    </source>
</evidence>
<dbReference type="PANTHER" id="PTHR11669:SF9">
    <property type="entry name" value="REPLICATION FACTOR C SUBUNIT 5"/>
    <property type="match status" value="1"/>
</dbReference>
<sequence length="403" mass="44189">MAQTEGVTNSDSPRSAEASERPASKLPPHGLSERALPWVEKYRPERLDDVLAHDDIIRTIRHYVEKGQLPHLLFHGPPGTGKTSTILAVAKEFYGSAVRTHVLELNASDDRGINTVREQIKTFAETSSTSFHGQGRLMFGKPAAPTASAEKEEASSLAQSQEKRGGAGPSLKLIILDEADQMTNAAQNALRRIMEAYARNVRFCLICNFINKITPAIQSRCTGFRFTPVSSLSLKQKAAQIAEEETMKLSDDGLDALVKIARGDMRRLLNCMQASHLAHPGEVVNADIVHRTLGLPPPSEVTAMFERLLVADFFACCKELDELVNTKGYAMRDWVIAFHERILRVDWPVNVLITFVSRLADLEERLATGASEAVQMHAVVAAFFEARAGIQAAAAATPPIPSQ</sequence>